<evidence type="ECO:0000259" key="16">
    <source>
        <dbReference type="PROSITE" id="PS51194"/>
    </source>
</evidence>
<dbReference type="SMART" id="SM00487">
    <property type="entry name" value="DEXDc"/>
    <property type="match status" value="1"/>
</dbReference>
<dbReference type="Gene3D" id="3.40.50.300">
    <property type="entry name" value="P-loop containing nucleotide triphosphate hydrolases"/>
    <property type="match status" value="2"/>
</dbReference>
<comment type="catalytic activity">
    <reaction evidence="10">
        <text>ATP + H2O = ADP + phosphate + H(+)</text>
        <dbReference type="Rhea" id="RHEA:13065"/>
        <dbReference type="ChEBI" id="CHEBI:15377"/>
        <dbReference type="ChEBI" id="CHEBI:15378"/>
        <dbReference type="ChEBI" id="CHEBI:30616"/>
        <dbReference type="ChEBI" id="CHEBI:43474"/>
        <dbReference type="ChEBI" id="CHEBI:456216"/>
        <dbReference type="EC" id="3.6.4.13"/>
    </reaction>
</comment>
<protein>
    <recommendedName>
        <fullName evidence="2">RNA helicase</fullName>
        <ecNumber evidence="2">3.6.4.13</ecNumber>
    </recommendedName>
</protein>
<feature type="region of interest" description="Disordered" evidence="12">
    <location>
        <begin position="875"/>
        <end position="899"/>
    </location>
</feature>
<dbReference type="Pfam" id="PF03097">
    <property type="entry name" value="BRO1"/>
    <property type="match status" value="1"/>
</dbReference>
<dbReference type="STRING" id="37546.A0A1B0FP40"/>
<dbReference type="InterPro" id="IPR011545">
    <property type="entry name" value="DEAD/DEAH_box_helicase_dom"/>
</dbReference>
<dbReference type="CDD" id="cd09235">
    <property type="entry name" value="V_Alix"/>
    <property type="match status" value="1"/>
</dbReference>
<dbReference type="Gene3D" id="1.25.40.280">
    <property type="entry name" value="alix/aip1 like domains"/>
    <property type="match status" value="1"/>
</dbReference>
<dbReference type="EMBL" id="CCAG010023115">
    <property type="status" value="NOT_ANNOTATED_CDS"/>
    <property type="molecule type" value="Genomic_DNA"/>
</dbReference>
<reference evidence="17" key="1">
    <citation type="submission" date="2020-05" db="UniProtKB">
        <authorList>
            <consortium name="EnsemblMetazoa"/>
        </authorList>
    </citation>
    <scope>IDENTIFICATION</scope>
    <source>
        <strain evidence="17">Yale</strain>
    </source>
</reference>
<feature type="domain" description="S1 motif" evidence="13">
    <location>
        <begin position="1109"/>
        <end position="1180"/>
    </location>
</feature>
<dbReference type="PROSITE" id="PS00690">
    <property type="entry name" value="DEAH_ATP_HELICASE"/>
    <property type="match status" value="1"/>
</dbReference>
<dbReference type="CDD" id="cd18791">
    <property type="entry name" value="SF2_C_RHA"/>
    <property type="match status" value="1"/>
</dbReference>
<dbReference type="GO" id="GO:0003723">
    <property type="term" value="F:RNA binding"/>
    <property type="evidence" value="ECO:0007669"/>
    <property type="project" value="TreeGrafter"/>
</dbReference>
<evidence type="ECO:0000259" key="14">
    <source>
        <dbReference type="PROSITE" id="PS51180"/>
    </source>
</evidence>
<dbReference type="InterPro" id="IPR011709">
    <property type="entry name" value="DEAD-box_helicase_OB_fold"/>
</dbReference>
<evidence type="ECO:0000259" key="13">
    <source>
        <dbReference type="PROSITE" id="PS50126"/>
    </source>
</evidence>
<dbReference type="InterPro" id="IPR001650">
    <property type="entry name" value="Helicase_C-like"/>
</dbReference>
<feature type="region of interest" description="Disordered" evidence="12">
    <location>
        <begin position="960"/>
        <end position="1108"/>
    </location>
</feature>
<dbReference type="SMART" id="SM01041">
    <property type="entry name" value="BRO1"/>
    <property type="match status" value="1"/>
</dbReference>
<dbReference type="SUPFAM" id="SSF50249">
    <property type="entry name" value="Nucleic acid-binding proteins"/>
    <property type="match status" value="1"/>
</dbReference>
<dbReference type="FunFam" id="3.40.50.300:FF:000101">
    <property type="entry name" value="Pre-mRNA-splicing factor ATP-dependent RNA helicase"/>
    <property type="match status" value="1"/>
</dbReference>
<dbReference type="PROSITE" id="PS51194">
    <property type="entry name" value="HELICASE_CTER"/>
    <property type="match status" value="1"/>
</dbReference>
<sequence length="2066" mass="232346">MANKLLGVPLKKPSEVDIVKPLNNLIQSTYSGASAEDKGKYAECVNEFSRQRNSAIWKFFEKYEASLEVVYSYFDQICALETKIPVNELQIPFKWKDAFDKGSIFGGKISLTHTSLLYEKVCILFNIAALQSCLAAEQSLESDDGLKMAIKLLQQSAGIFQYLKGAVPAAIPSEPTPDLSQDTLQCLQALMIAQAQEVFITKAIKDNMKEIVIAKLCCQCEEFYADVLKAMQKDSVRTLWEKEWIPSIAGKQAGFHALTQLYQSLVCRSAKKIGEEIARLRNAVELFKAAQTRSGNATYLDGHFTRAKRNLAESTKDNEFIYNEMIPDVNSLATPGKAQLAKPITLASPLSSNFKDIFNELVPVELHRALTASDMRKSEIINAEILKLREATQTLNAVLASLNLPACVEITDDGSGLPPSLMEKANDVRQKGGIETVKKHLKELPELLNRNREILDETERMLDEERASDNQLRNQFKEKWTRISSDKLTEMFRTNAKKYREVINNAIEADKTVRQKFETNEKGIELLSLPHQQLQQAMPVAGGSVDPSCASVQKLKHLMENVETIKAERDAIESELKSTTFNMKNEFLQALQKDGVIDEPALSLVHIGQVLSPLQAQVKESIERQQSLVSDVQIAHSEFVSETGSSGNARDKLCKELATAYDSFIELLGNLKEGTKFYNDLTELLVVFQNKISDFCFARKTEKEELMKDLTTESSRQAPAPTPTLPSHYSSTSGSGADISTTDGSASSMPTANTGSMGGIPYPQSVQGMPMPYGATSNVPYPSYAPPPMPQGFNPYATLPYPGTPFQYSGFPQGPPPGHYGTYPGINDKDLAEFIIHLESQNPTLEDFRKALNQHGAEFPNSLVANLQRIIKLMRPSSANNNGEQNTYDKTSNSNDQNSRTAQLAKMFPGLAMPNDKFSEEHVSSDKIFDKEESRVKQNNLGNDDLNIVDAAMNELAALASESDKMNKQNESVKKKEGKSCSESKYKDRKRRKSYEEEKKARKERSRSRSKYRKDVSRRSRTPGRDRSRIRGHRHHEHRRYSRSRSNDRSNRRRKSRSHSNDRSNRKRSSQPRSHDRSNHRRNSHSQSPESKRGKTVSSIPITDDPEPGKIYSGKVANIVPFGCFVQLYGLRKRWEGLVHISQLRSEGRVTDVTEIVSRNSIVKVKVLSITGVKVSLSMKEVDQDTGEDLNPLSHAPPPENELLDRNPDRPFGGGTSLLNLQRAGDNDESDSRKRVTRISSPERWEIKQMISSGVLDRSDLPDFDEETGLLPKDEDDEEDIEIEIVEEEPPFLAGHGRALHDLSPVRIVKNPDGSLAQAAMMQSALSKERREQKMLQREQDMEAAPTGLNKNWIDPLPDEDTSRTLAANTRGLGGGPAEVPEWKKHVIGGKKSSFGKKTDMSLVEQRQSLPIYKLRDDLIKAVTNNQILIVIGETGSGKTTQITQYLAECGFTARGKIGCTQPRRVAAMSVAKRVAEEYGCRLGQEVGYTIRFEDCTSPETVIKYMTDGMLLRECLIESDLKSYSVIMLDEAHERTIHTDVLFGLLKSAVQKRPELKLIVTSATLDAVKFSQYFFEAPIFTIPGRTFPVEVLYTKEPETDYLDASLITVMQIHLREPPGDILLFLTGQEEIDTACEILYERMKSLGPDVPELIILPVYSALPSEMQTRIFDPAPPGSRKVVIATNIAETSLTIDGIFYVVDPGFVKQKVYNSKTGMDSLVVTPISQAAAKQRAGRAGRTGPGKCYRLYTERAYRDEMLPTPVPEIQRTNLATTVLQLKTMGINDLLHFDFMDAPPVESLVMALEQLHSLSALDDEGLLTRLGRRMAEFPLEPNLSKMLIMSVALQCSDEILTIVSMLSVQNVFYRPKDKQALADQKKAKFNQIEGDHLTLLAVYNSWKNNKFSNAWCYENFVQIRTLKRSQDVRKQLLGIMDRHKLDVVSAGKKSVRIQKAICSGFFRNAAKKDPQEGYRTLVDSQVVYIHPSSALFNRQPEWVIYHELVQTTKEYTREVTTIDPKWLVEFAPSFFRFSDPTKLSKFKKNQRLEPLYNKYEEPNAWRISRVRRRRN</sequence>
<dbReference type="InterPro" id="IPR014001">
    <property type="entry name" value="Helicase_ATP-bd"/>
</dbReference>
<dbReference type="PROSITE" id="PS50126">
    <property type="entry name" value="S1"/>
    <property type="match status" value="1"/>
</dbReference>
<evidence type="ECO:0000256" key="1">
    <source>
        <dbReference type="ARBA" id="ARBA00004123"/>
    </source>
</evidence>
<comment type="similarity">
    <text evidence="11">Belongs to the DEAD box helicase family. DEAH subfamily. DDX8/PRP22 sub-subfamily.</text>
</comment>
<dbReference type="FunFam" id="2.40.50.140:FF:000061">
    <property type="entry name" value="ATP-dependent RNA helicase DHX8"/>
    <property type="match status" value="1"/>
</dbReference>
<dbReference type="GO" id="GO:0071013">
    <property type="term" value="C:catalytic step 2 spliceosome"/>
    <property type="evidence" value="ECO:0007669"/>
    <property type="project" value="TreeGrafter"/>
</dbReference>
<accession>A0A1B0FP40</accession>
<evidence type="ECO:0000256" key="8">
    <source>
        <dbReference type="ARBA" id="ARBA00023187"/>
    </source>
</evidence>
<feature type="compositionally biased region" description="Polar residues" evidence="12">
    <location>
        <begin position="877"/>
        <end position="899"/>
    </location>
</feature>
<dbReference type="PANTHER" id="PTHR18934">
    <property type="entry name" value="ATP-DEPENDENT RNA HELICASE"/>
    <property type="match status" value="1"/>
</dbReference>
<evidence type="ECO:0000256" key="7">
    <source>
        <dbReference type="ARBA" id="ARBA00022840"/>
    </source>
</evidence>
<feature type="compositionally biased region" description="Basic residues" evidence="12">
    <location>
        <begin position="1030"/>
        <end position="1043"/>
    </location>
</feature>
<dbReference type="EnsemblMetazoa" id="GMOY005676-RA">
    <property type="protein sequence ID" value="GMOY005676-PA"/>
    <property type="gene ID" value="GMOY005676"/>
</dbReference>
<dbReference type="GO" id="GO:0000390">
    <property type="term" value="P:spliceosomal complex disassembly"/>
    <property type="evidence" value="ECO:0007669"/>
    <property type="project" value="TreeGrafter"/>
</dbReference>
<evidence type="ECO:0000256" key="3">
    <source>
        <dbReference type="ARBA" id="ARBA00022664"/>
    </source>
</evidence>
<organism evidence="17 18">
    <name type="scientific">Glossina morsitans morsitans</name>
    <name type="common">Savannah tsetse fly</name>
    <dbReference type="NCBI Taxonomy" id="37546"/>
    <lineage>
        <taxon>Eukaryota</taxon>
        <taxon>Metazoa</taxon>
        <taxon>Ecdysozoa</taxon>
        <taxon>Arthropoda</taxon>
        <taxon>Hexapoda</taxon>
        <taxon>Insecta</taxon>
        <taxon>Pterygota</taxon>
        <taxon>Neoptera</taxon>
        <taxon>Endopterygota</taxon>
        <taxon>Diptera</taxon>
        <taxon>Brachycera</taxon>
        <taxon>Muscomorpha</taxon>
        <taxon>Hippoboscoidea</taxon>
        <taxon>Glossinidae</taxon>
        <taxon>Glossina</taxon>
    </lineage>
</organism>
<dbReference type="SUPFAM" id="SSF52540">
    <property type="entry name" value="P-loop containing nucleoside triphosphate hydrolases"/>
    <property type="match status" value="1"/>
</dbReference>
<feature type="region of interest" description="Disordered" evidence="12">
    <location>
        <begin position="709"/>
        <end position="758"/>
    </location>
</feature>
<dbReference type="InterPro" id="IPR025304">
    <property type="entry name" value="ALIX_V_dom"/>
</dbReference>
<dbReference type="FunFam" id="3.40.50.300:FF:000191">
    <property type="entry name" value="Pre-mRNA-splicing factor ATP-dependent RNA helicase"/>
    <property type="match status" value="1"/>
</dbReference>
<feature type="domain" description="BRO1" evidence="14">
    <location>
        <begin position="4"/>
        <end position="399"/>
    </location>
</feature>
<dbReference type="GO" id="GO:0003724">
    <property type="term" value="F:RNA helicase activity"/>
    <property type="evidence" value="ECO:0007669"/>
    <property type="project" value="UniProtKB-EC"/>
</dbReference>
<evidence type="ECO:0000256" key="4">
    <source>
        <dbReference type="ARBA" id="ARBA00022741"/>
    </source>
</evidence>
<evidence type="ECO:0000256" key="12">
    <source>
        <dbReference type="SAM" id="MobiDB-lite"/>
    </source>
</evidence>
<feature type="region of interest" description="Disordered" evidence="12">
    <location>
        <begin position="1183"/>
        <end position="1241"/>
    </location>
</feature>
<dbReference type="InterPro" id="IPR012340">
    <property type="entry name" value="NA-bd_OB-fold"/>
</dbReference>
<feature type="domain" description="Helicase ATP-binding" evidence="15">
    <location>
        <begin position="1420"/>
        <end position="1583"/>
    </location>
</feature>
<dbReference type="CDD" id="cd09240">
    <property type="entry name" value="BRO1_Alix"/>
    <property type="match status" value="1"/>
</dbReference>
<dbReference type="Pfam" id="PF21010">
    <property type="entry name" value="HA2_C"/>
    <property type="match status" value="1"/>
</dbReference>
<proteinExistence type="inferred from homology"/>
<dbReference type="PROSITE" id="PS51180">
    <property type="entry name" value="BRO1"/>
    <property type="match status" value="1"/>
</dbReference>
<dbReference type="GO" id="GO:0005524">
    <property type="term" value="F:ATP binding"/>
    <property type="evidence" value="ECO:0007669"/>
    <property type="project" value="UniProtKB-KW"/>
</dbReference>
<evidence type="ECO:0000313" key="17">
    <source>
        <dbReference type="EnsemblMetazoa" id="GMOY005676-PA"/>
    </source>
</evidence>
<feature type="compositionally biased region" description="Basic residues" evidence="12">
    <location>
        <begin position="1002"/>
        <end position="1012"/>
    </location>
</feature>
<dbReference type="Gene3D" id="1.20.120.1080">
    <property type="match status" value="1"/>
</dbReference>
<evidence type="ECO:0000256" key="10">
    <source>
        <dbReference type="ARBA" id="ARBA00047984"/>
    </source>
</evidence>
<dbReference type="InterPro" id="IPR007502">
    <property type="entry name" value="Helicase-assoc_dom"/>
</dbReference>
<dbReference type="GO" id="GO:0005737">
    <property type="term" value="C:cytoplasm"/>
    <property type="evidence" value="ECO:0007669"/>
    <property type="project" value="UniProtKB-ARBA"/>
</dbReference>
<feature type="region of interest" description="Disordered" evidence="12">
    <location>
        <begin position="1256"/>
        <end position="1277"/>
    </location>
</feature>
<dbReference type="Pfam" id="PF00270">
    <property type="entry name" value="DEAD"/>
    <property type="match status" value="1"/>
</dbReference>
<feature type="domain" description="Helicase C-terminal" evidence="16">
    <location>
        <begin position="1601"/>
        <end position="1781"/>
    </location>
</feature>
<dbReference type="SMART" id="SM00316">
    <property type="entry name" value="S1"/>
    <property type="match status" value="1"/>
</dbReference>
<dbReference type="PANTHER" id="PTHR18934:SF85">
    <property type="entry name" value="ATP-DEPENDENT RNA HELICASE DHX8"/>
    <property type="match status" value="1"/>
</dbReference>
<keyword evidence="3" id="KW-0507">mRNA processing</keyword>
<feature type="compositionally biased region" description="Acidic residues" evidence="12">
    <location>
        <begin position="1262"/>
        <end position="1277"/>
    </location>
</feature>
<keyword evidence="18" id="KW-1185">Reference proteome</keyword>
<keyword evidence="7" id="KW-0067">ATP-binding</keyword>
<evidence type="ECO:0000256" key="2">
    <source>
        <dbReference type="ARBA" id="ARBA00012552"/>
    </source>
</evidence>
<dbReference type="FunFam" id="1.25.40.280:FF:000001">
    <property type="entry name" value="programmed cell death 6-interacting protein-like isoform X1"/>
    <property type="match status" value="1"/>
</dbReference>
<feature type="compositionally biased region" description="Polar residues" evidence="12">
    <location>
        <begin position="725"/>
        <end position="755"/>
    </location>
</feature>
<dbReference type="VEuPathDB" id="VectorBase:GMOY005676"/>
<dbReference type="Gene3D" id="2.40.50.140">
    <property type="entry name" value="Nucleic acid-binding proteins"/>
    <property type="match status" value="1"/>
</dbReference>
<dbReference type="Pfam" id="PF13949">
    <property type="entry name" value="ALIX_LYPXL_bnd"/>
    <property type="match status" value="1"/>
</dbReference>
<keyword evidence="5" id="KW-0378">Hydrolase</keyword>
<evidence type="ECO:0000313" key="18">
    <source>
        <dbReference type="Proteomes" id="UP000092444"/>
    </source>
</evidence>
<dbReference type="FunFam" id="1.20.120.1080:FF:000001">
    <property type="entry name" value="Pre-mRNA-splicing factor ATP-dependent RNA helicase"/>
    <property type="match status" value="1"/>
</dbReference>
<evidence type="ECO:0000256" key="11">
    <source>
        <dbReference type="ARBA" id="ARBA00060756"/>
    </source>
</evidence>
<comment type="subcellular location">
    <subcellularLocation>
        <location evidence="1">Nucleus</location>
    </subcellularLocation>
</comment>
<feature type="compositionally biased region" description="Basic and acidic residues" evidence="12">
    <location>
        <begin position="962"/>
        <end position="986"/>
    </location>
</feature>
<dbReference type="InterPro" id="IPR048333">
    <property type="entry name" value="HA2_WH"/>
</dbReference>
<evidence type="ECO:0000256" key="5">
    <source>
        <dbReference type="ARBA" id="ARBA00022801"/>
    </source>
</evidence>
<dbReference type="Proteomes" id="UP000092444">
    <property type="component" value="Unassembled WGS sequence"/>
</dbReference>
<dbReference type="InterPro" id="IPR002464">
    <property type="entry name" value="DNA/RNA_helicase_DEAH_CS"/>
</dbReference>
<evidence type="ECO:0000256" key="9">
    <source>
        <dbReference type="ARBA" id="ARBA00023242"/>
    </source>
</evidence>
<keyword evidence="9" id="KW-0539">Nucleus</keyword>
<evidence type="ECO:0000256" key="6">
    <source>
        <dbReference type="ARBA" id="ARBA00022806"/>
    </source>
</evidence>
<dbReference type="EC" id="3.6.4.13" evidence="2"/>
<dbReference type="Pfam" id="PF04408">
    <property type="entry name" value="WHD_HA2"/>
    <property type="match status" value="1"/>
</dbReference>
<dbReference type="Pfam" id="PF00575">
    <property type="entry name" value="S1"/>
    <property type="match status" value="1"/>
</dbReference>
<keyword evidence="8" id="KW-0508">mRNA splicing</keyword>
<keyword evidence="6" id="KW-0347">Helicase</keyword>
<dbReference type="CDD" id="cd05684">
    <property type="entry name" value="S1_DHX8_helicase"/>
    <property type="match status" value="1"/>
</dbReference>
<dbReference type="Gene3D" id="1.20.140.50">
    <property type="entry name" value="alix/aip1 like domains"/>
    <property type="match status" value="1"/>
</dbReference>
<dbReference type="GO" id="GO:0016787">
    <property type="term" value="F:hydrolase activity"/>
    <property type="evidence" value="ECO:0007669"/>
    <property type="project" value="UniProtKB-KW"/>
</dbReference>
<dbReference type="SMART" id="SM00490">
    <property type="entry name" value="HELICc"/>
    <property type="match status" value="1"/>
</dbReference>
<dbReference type="Gene3D" id="1.20.120.560">
    <property type="entry name" value="alix/aip1 in complex with the ypdl late domain"/>
    <property type="match status" value="1"/>
</dbReference>
<keyword evidence="4" id="KW-0547">Nucleotide-binding</keyword>
<dbReference type="PROSITE" id="PS51192">
    <property type="entry name" value="HELICASE_ATP_BIND_1"/>
    <property type="match status" value="1"/>
</dbReference>
<dbReference type="InterPro" id="IPR004328">
    <property type="entry name" value="BRO1_dom"/>
</dbReference>
<dbReference type="InterPro" id="IPR027417">
    <property type="entry name" value="P-loop_NTPase"/>
</dbReference>
<dbReference type="SMART" id="SM00847">
    <property type="entry name" value="HA2"/>
    <property type="match status" value="1"/>
</dbReference>
<feature type="compositionally biased region" description="Basic and acidic residues" evidence="12">
    <location>
        <begin position="1013"/>
        <end position="1029"/>
    </location>
</feature>
<feature type="compositionally biased region" description="Basic and acidic residues" evidence="12">
    <location>
        <begin position="917"/>
        <end position="936"/>
    </location>
</feature>
<dbReference type="GO" id="GO:0003006">
    <property type="term" value="P:developmental process involved in reproduction"/>
    <property type="evidence" value="ECO:0007669"/>
    <property type="project" value="UniProtKB-ARBA"/>
</dbReference>
<dbReference type="Pfam" id="PF07717">
    <property type="entry name" value="OB_NTP_bind"/>
    <property type="match status" value="1"/>
</dbReference>
<dbReference type="CDD" id="cd17971">
    <property type="entry name" value="DEXHc_DHX8"/>
    <property type="match status" value="1"/>
</dbReference>
<dbReference type="InterPro" id="IPR003029">
    <property type="entry name" value="S1_domain"/>
</dbReference>
<dbReference type="InterPro" id="IPR044762">
    <property type="entry name" value="DHX8/Prp22_DEXHc"/>
</dbReference>
<dbReference type="PhylomeDB" id="A0A1B0FP40"/>
<name>A0A1B0FP40_GLOMM</name>
<evidence type="ECO:0000259" key="15">
    <source>
        <dbReference type="PROSITE" id="PS51192"/>
    </source>
</evidence>
<dbReference type="InterPro" id="IPR049621">
    <property type="entry name" value="S1_DHX8_helicase"/>
</dbReference>
<feature type="region of interest" description="Disordered" evidence="12">
    <location>
        <begin position="912"/>
        <end position="936"/>
    </location>
</feature>
<dbReference type="InterPro" id="IPR038499">
    <property type="entry name" value="BRO1_sf"/>
</dbReference>
<dbReference type="Pfam" id="PF00271">
    <property type="entry name" value="Helicase_C"/>
    <property type="match status" value="1"/>
</dbReference>